<dbReference type="Pfam" id="PF06428">
    <property type="entry name" value="Sec2p"/>
    <property type="match status" value="1"/>
</dbReference>
<sequence>MTATAAPAGVLRPGANPAGAAISASSSSSTVAAPGPCCPSCGFDMAGGGDDAARDQAELLAAQTRIRELESHVRQLNEKATAAVERWAGYEAELSKLRAQQQQQQQQQQRQQQKQQATPAPLALPSTTATLPPSAAATPSPTRTSFLQSAPGRLSALLYPRKSTPNLRGGEAMVPLGSPTSAPSVTMSTATTTAVQAAATTEGLLEALTREQALRREAEGRLNATSREVEELSVSLFEQANEMVAEERRARARLEERVGELERRDAEKRRRLERLEGAMGRIERVRHLLQETDGEDEAGSEHEDGPS</sequence>
<evidence type="ECO:0000313" key="5">
    <source>
        <dbReference type="EMBL" id="KAJ6438527.1"/>
    </source>
</evidence>
<dbReference type="SUPFAM" id="SSF144284">
    <property type="entry name" value="Sec2 N-terminal region"/>
    <property type="match status" value="1"/>
</dbReference>
<keyword evidence="5" id="KW-0689">Ribosomal protein</keyword>
<dbReference type="GO" id="GO:0070319">
    <property type="term" value="C:Golgi to plasma membrane transport vesicle"/>
    <property type="evidence" value="ECO:0007669"/>
    <property type="project" value="TreeGrafter"/>
</dbReference>
<dbReference type="AlphaFoldDB" id="A0AB34FJ85"/>
<keyword evidence="5" id="KW-0687">Ribonucleoprotein</keyword>
<keyword evidence="1 2" id="KW-0175">Coiled coil</keyword>
<dbReference type="GO" id="GO:0006887">
    <property type="term" value="P:exocytosis"/>
    <property type="evidence" value="ECO:0007669"/>
    <property type="project" value="TreeGrafter"/>
</dbReference>
<evidence type="ECO:0000256" key="3">
    <source>
        <dbReference type="SAM" id="MobiDB-lite"/>
    </source>
</evidence>
<protein>
    <submittedName>
        <fullName evidence="5">Ribosomal protein L32</fullName>
    </submittedName>
</protein>
<dbReference type="Gene3D" id="6.10.140.910">
    <property type="match status" value="1"/>
</dbReference>
<feature type="region of interest" description="Disordered" evidence="3">
    <location>
        <begin position="98"/>
        <end position="149"/>
    </location>
</feature>
<gene>
    <name evidence="5" type="ORF">O9K51_09120</name>
</gene>
<feature type="domain" description="GDP/GTP exchange factor Sec2 N-terminal" evidence="4">
    <location>
        <begin position="194"/>
        <end position="276"/>
    </location>
</feature>
<dbReference type="InterPro" id="IPR040351">
    <property type="entry name" value="RAB3IL/RAB3IP/Sec2"/>
</dbReference>
<dbReference type="EMBL" id="JAQHRD010000008">
    <property type="protein sequence ID" value="KAJ6438527.1"/>
    <property type="molecule type" value="Genomic_DNA"/>
</dbReference>
<dbReference type="GO" id="GO:0051286">
    <property type="term" value="C:cell tip"/>
    <property type="evidence" value="ECO:0007669"/>
    <property type="project" value="TreeGrafter"/>
</dbReference>
<name>A0AB34FJ85_9HYPO</name>
<feature type="compositionally biased region" description="Low complexity" evidence="3">
    <location>
        <begin position="13"/>
        <end position="35"/>
    </location>
</feature>
<feature type="region of interest" description="Disordered" evidence="3">
    <location>
        <begin position="284"/>
        <end position="307"/>
    </location>
</feature>
<organism evidence="5 6">
    <name type="scientific">Purpureocillium lavendulum</name>
    <dbReference type="NCBI Taxonomy" id="1247861"/>
    <lineage>
        <taxon>Eukaryota</taxon>
        <taxon>Fungi</taxon>
        <taxon>Dikarya</taxon>
        <taxon>Ascomycota</taxon>
        <taxon>Pezizomycotina</taxon>
        <taxon>Sordariomycetes</taxon>
        <taxon>Hypocreomycetidae</taxon>
        <taxon>Hypocreales</taxon>
        <taxon>Ophiocordycipitaceae</taxon>
        <taxon>Purpureocillium</taxon>
    </lineage>
</organism>
<comment type="caution">
    <text evidence="5">The sequence shown here is derived from an EMBL/GenBank/DDBJ whole genome shotgun (WGS) entry which is preliminary data.</text>
</comment>
<dbReference type="GO" id="GO:0005840">
    <property type="term" value="C:ribosome"/>
    <property type="evidence" value="ECO:0007669"/>
    <property type="project" value="UniProtKB-KW"/>
</dbReference>
<dbReference type="InterPro" id="IPR009449">
    <property type="entry name" value="Sec2_N"/>
</dbReference>
<feature type="region of interest" description="Disordered" evidence="3">
    <location>
        <begin position="1"/>
        <end position="51"/>
    </location>
</feature>
<reference evidence="5" key="1">
    <citation type="submission" date="2023-01" db="EMBL/GenBank/DDBJ databases">
        <title>The growth and conidiation of Purpureocillium lavendulum are regulated by nitrogen source and histone H3K14 acetylation.</title>
        <authorList>
            <person name="Tang P."/>
            <person name="Han J."/>
            <person name="Zhang C."/>
            <person name="Tang P."/>
            <person name="Qi F."/>
            <person name="Zhang K."/>
            <person name="Liang L."/>
        </authorList>
    </citation>
    <scope>NUCLEOTIDE SEQUENCE</scope>
    <source>
        <strain evidence="5">YMF1.00683</strain>
    </source>
</reference>
<dbReference type="PANTHER" id="PTHR14430:SF4">
    <property type="entry name" value="GDP_GTP EXCHANGE FACTOR SEC2 N-TERMINAL DOMAIN-CONTAINING PROTEIN"/>
    <property type="match status" value="1"/>
</dbReference>
<accession>A0AB34FJ85</accession>
<feature type="coiled-coil region" evidence="2">
    <location>
        <begin position="208"/>
        <end position="278"/>
    </location>
</feature>
<evidence type="ECO:0000256" key="2">
    <source>
        <dbReference type="SAM" id="Coils"/>
    </source>
</evidence>
<evidence type="ECO:0000313" key="6">
    <source>
        <dbReference type="Proteomes" id="UP001163105"/>
    </source>
</evidence>
<dbReference type="GO" id="GO:0005085">
    <property type="term" value="F:guanyl-nucleotide exchange factor activity"/>
    <property type="evidence" value="ECO:0007669"/>
    <property type="project" value="InterPro"/>
</dbReference>
<keyword evidence="6" id="KW-1185">Reference proteome</keyword>
<dbReference type="Proteomes" id="UP001163105">
    <property type="component" value="Unassembled WGS sequence"/>
</dbReference>
<evidence type="ECO:0000259" key="4">
    <source>
        <dbReference type="Pfam" id="PF06428"/>
    </source>
</evidence>
<proteinExistence type="predicted"/>
<feature type="compositionally biased region" description="Low complexity" evidence="3">
    <location>
        <begin position="98"/>
        <end position="145"/>
    </location>
</feature>
<dbReference type="PANTHER" id="PTHR14430">
    <property type="entry name" value="RABIN3-RELATED"/>
    <property type="match status" value="1"/>
</dbReference>
<evidence type="ECO:0000256" key="1">
    <source>
        <dbReference type="ARBA" id="ARBA00023054"/>
    </source>
</evidence>